<organism evidence="2 3">
    <name type="scientific">Ulvibacter antarcticus</name>
    <dbReference type="NCBI Taxonomy" id="442714"/>
    <lineage>
        <taxon>Bacteria</taxon>
        <taxon>Pseudomonadati</taxon>
        <taxon>Bacteroidota</taxon>
        <taxon>Flavobacteriia</taxon>
        <taxon>Flavobacteriales</taxon>
        <taxon>Flavobacteriaceae</taxon>
        <taxon>Ulvibacter</taxon>
    </lineage>
</organism>
<dbReference type="OrthoDB" id="1098954at2"/>
<protein>
    <recommendedName>
        <fullName evidence="4">DUF4149 domain-containing protein</fullName>
    </recommendedName>
</protein>
<keyword evidence="1" id="KW-1133">Transmembrane helix</keyword>
<evidence type="ECO:0000313" key="3">
    <source>
        <dbReference type="Proteomes" id="UP000271339"/>
    </source>
</evidence>
<evidence type="ECO:0000313" key="2">
    <source>
        <dbReference type="EMBL" id="RMA58716.1"/>
    </source>
</evidence>
<dbReference type="AlphaFoldDB" id="A0A3L9YDD7"/>
<feature type="transmembrane region" description="Helical" evidence="1">
    <location>
        <begin position="12"/>
        <end position="35"/>
    </location>
</feature>
<keyword evidence="1" id="KW-0472">Membrane</keyword>
<dbReference type="Proteomes" id="UP000271339">
    <property type="component" value="Unassembled WGS sequence"/>
</dbReference>
<sequence>MYTTGSIKYPVALASVFLWIGFLGAISFMEAWLKFRAPGITVELGLGIGRLVFNALNKIEWVLIVLVIGNIILNGNVQYRLRLTPLIIVLVLLLAQTFWLLPALDLRAELVIKGQELAKSNLHIYYVIMEIMKVSYLFYFGSKLLNHKRISETEF</sequence>
<dbReference type="RefSeq" id="WP_121907664.1">
    <property type="nucleotide sequence ID" value="NZ_REFC01000013.1"/>
</dbReference>
<accession>A0A3L9YDD7</accession>
<keyword evidence="3" id="KW-1185">Reference proteome</keyword>
<gene>
    <name evidence="2" type="ORF">BXY75_2093</name>
</gene>
<feature type="transmembrane region" description="Helical" evidence="1">
    <location>
        <begin position="55"/>
        <end position="73"/>
    </location>
</feature>
<proteinExistence type="predicted"/>
<keyword evidence="1" id="KW-0812">Transmembrane</keyword>
<reference evidence="2 3" key="1">
    <citation type="submission" date="2018-10" db="EMBL/GenBank/DDBJ databases">
        <title>Genomic Encyclopedia of Archaeal and Bacterial Type Strains, Phase II (KMG-II): from individual species to whole genera.</title>
        <authorList>
            <person name="Goeker M."/>
        </authorList>
    </citation>
    <scope>NUCLEOTIDE SEQUENCE [LARGE SCALE GENOMIC DNA]</scope>
    <source>
        <strain evidence="2 3">DSM 23424</strain>
    </source>
</reference>
<comment type="caution">
    <text evidence="2">The sequence shown here is derived from an EMBL/GenBank/DDBJ whole genome shotgun (WGS) entry which is preliminary data.</text>
</comment>
<feature type="transmembrane region" description="Helical" evidence="1">
    <location>
        <begin position="85"/>
        <end position="104"/>
    </location>
</feature>
<name>A0A3L9YDD7_9FLAO</name>
<evidence type="ECO:0008006" key="4">
    <source>
        <dbReference type="Google" id="ProtNLM"/>
    </source>
</evidence>
<dbReference type="EMBL" id="REFC01000013">
    <property type="protein sequence ID" value="RMA58716.1"/>
    <property type="molecule type" value="Genomic_DNA"/>
</dbReference>
<feature type="transmembrane region" description="Helical" evidence="1">
    <location>
        <begin position="124"/>
        <end position="141"/>
    </location>
</feature>
<evidence type="ECO:0000256" key="1">
    <source>
        <dbReference type="SAM" id="Phobius"/>
    </source>
</evidence>